<reference evidence="8 9" key="1">
    <citation type="submission" date="2018-09" db="EMBL/GenBank/DDBJ databases">
        <title>Genome sequencing of Nocardioides immobilis CCTCC AB 2017083 for comparison to Nocardioides silvaticus.</title>
        <authorList>
            <person name="Li C."/>
            <person name="Wang G."/>
        </authorList>
    </citation>
    <scope>NUCLEOTIDE SEQUENCE [LARGE SCALE GENOMIC DNA]</scope>
    <source>
        <strain evidence="8 9">CCTCC AB 2017083</strain>
    </source>
</reference>
<keyword evidence="9" id="KW-1185">Reference proteome</keyword>
<protein>
    <submittedName>
        <fullName evidence="8">Rieske (2Fe-2S) protein</fullName>
    </submittedName>
</protein>
<dbReference type="GO" id="GO:0004497">
    <property type="term" value="F:monooxygenase activity"/>
    <property type="evidence" value="ECO:0007669"/>
    <property type="project" value="UniProtKB-ARBA"/>
</dbReference>
<evidence type="ECO:0000256" key="3">
    <source>
        <dbReference type="ARBA" id="ARBA00023004"/>
    </source>
</evidence>
<evidence type="ECO:0000313" key="8">
    <source>
        <dbReference type="EMBL" id="RHW24686.1"/>
    </source>
</evidence>
<comment type="similarity">
    <text evidence="6">Belongs to the bacterial ring-hydroxylating dioxygenase ferredoxin component family.</text>
</comment>
<evidence type="ECO:0000256" key="1">
    <source>
        <dbReference type="ARBA" id="ARBA00022714"/>
    </source>
</evidence>
<evidence type="ECO:0000313" key="9">
    <source>
        <dbReference type="Proteomes" id="UP000283644"/>
    </source>
</evidence>
<evidence type="ECO:0000256" key="5">
    <source>
        <dbReference type="ARBA" id="ARBA00034078"/>
    </source>
</evidence>
<dbReference type="PANTHER" id="PTHR21496:SF0">
    <property type="entry name" value="RIESKE DOMAIN-CONTAINING PROTEIN"/>
    <property type="match status" value="1"/>
</dbReference>
<comment type="caution">
    <text evidence="8">The sequence shown here is derived from an EMBL/GenBank/DDBJ whole genome shotgun (WGS) entry which is preliminary data.</text>
</comment>
<dbReference type="PROSITE" id="PS51296">
    <property type="entry name" value="RIESKE"/>
    <property type="match status" value="1"/>
</dbReference>
<comment type="cofactor">
    <cofactor evidence="5">
        <name>[2Fe-2S] cluster</name>
        <dbReference type="ChEBI" id="CHEBI:190135"/>
    </cofactor>
</comment>
<evidence type="ECO:0000256" key="4">
    <source>
        <dbReference type="ARBA" id="ARBA00023014"/>
    </source>
</evidence>
<dbReference type="GO" id="GO:0046872">
    <property type="term" value="F:metal ion binding"/>
    <property type="evidence" value="ECO:0007669"/>
    <property type="project" value="UniProtKB-KW"/>
</dbReference>
<sequence>MAGRVRIGSVADFADGELHTVDAAGTSVVVGLSGDSLCAARNRCPHLGLSLTKGPGGLRYSEGQVVCPWHNSRFDLESGENLDWAPGFAGRDMPRWSRKMIALGRKPSPLTTYAVTIEGEDVYVDL</sequence>
<dbReference type="Gene3D" id="2.102.10.10">
    <property type="entry name" value="Rieske [2Fe-2S] iron-sulphur domain"/>
    <property type="match status" value="1"/>
</dbReference>
<dbReference type="InterPro" id="IPR036922">
    <property type="entry name" value="Rieske_2Fe-2S_sf"/>
</dbReference>
<evidence type="ECO:0000256" key="6">
    <source>
        <dbReference type="ARBA" id="ARBA00038001"/>
    </source>
</evidence>
<dbReference type="CDD" id="cd03467">
    <property type="entry name" value="Rieske"/>
    <property type="match status" value="1"/>
</dbReference>
<dbReference type="PANTHER" id="PTHR21496">
    <property type="entry name" value="FERREDOXIN-RELATED"/>
    <property type="match status" value="1"/>
</dbReference>
<evidence type="ECO:0000256" key="2">
    <source>
        <dbReference type="ARBA" id="ARBA00022723"/>
    </source>
</evidence>
<dbReference type="Proteomes" id="UP000283644">
    <property type="component" value="Unassembled WGS sequence"/>
</dbReference>
<keyword evidence="1" id="KW-0001">2Fe-2S</keyword>
<dbReference type="Pfam" id="PF00355">
    <property type="entry name" value="Rieske"/>
    <property type="match status" value="1"/>
</dbReference>
<accession>A0A417XWD8</accession>
<dbReference type="AlphaFoldDB" id="A0A417XWD8"/>
<gene>
    <name evidence="8" type="ORF">D0Z08_23475</name>
</gene>
<organism evidence="8 9">
    <name type="scientific">Nocardioides immobilis</name>
    <dbReference type="NCBI Taxonomy" id="2049295"/>
    <lineage>
        <taxon>Bacteria</taxon>
        <taxon>Bacillati</taxon>
        <taxon>Actinomycetota</taxon>
        <taxon>Actinomycetes</taxon>
        <taxon>Propionibacteriales</taxon>
        <taxon>Nocardioidaceae</taxon>
        <taxon>Nocardioides</taxon>
    </lineage>
</organism>
<dbReference type="GO" id="GO:0051537">
    <property type="term" value="F:2 iron, 2 sulfur cluster binding"/>
    <property type="evidence" value="ECO:0007669"/>
    <property type="project" value="UniProtKB-KW"/>
</dbReference>
<dbReference type="EMBL" id="QXGH01000030">
    <property type="protein sequence ID" value="RHW24686.1"/>
    <property type="molecule type" value="Genomic_DNA"/>
</dbReference>
<feature type="domain" description="Rieske" evidence="7">
    <location>
        <begin position="5"/>
        <end position="124"/>
    </location>
</feature>
<proteinExistence type="inferred from homology"/>
<dbReference type="GO" id="GO:0016705">
    <property type="term" value="F:oxidoreductase activity, acting on paired donors, with incorporation or reduction of molecular oxygen"/>
    <property type="evidence" value="ECO:0007669"/>
    <property type="project" value="UniProtKB-ARBA"/>
</dbReference>
<keyword evidence="2" id="KW-0479">Metal-binding</keyword>
<dbReference type="RefSeq" id="WP_118927697.1">
    <property type="nucleotide sequence ID" value="NZ_QXGH01000030.1"/>
</dbReference>
<dbReference type="InterPro" id="IPR017941">
    <property type="entry name" value="Rieske_2Fe-2S"/>
</dbReference>
<evidence type="ECO:0000259" key="7">
    <source>
        <dbReference type="PROSITE" id="PS51296"/>
    </source>
</evidence>
<keyword evidence="3" id="KW-0408">Iron</keyword>
<dbReference type="OrthoDB" id="9795104at2"/>
<keyword evidence="4" id="KW-0411">Iron-sulfur</keyword>
<name>A0A417XWD8_9ACTN</name>
<dbReference type="SUPFAM" id="SSF50022">
    <property type="entry name" value="ISP domain"/>
    <property type="match status" value="1"/>
</dbReference>